<evidence type="ECO:0000313" key="3">
    <source>
        <dbReference type="Proteomes" id="UP001597231"/>
    </source>
</evidence>
<reference evidence="3" key="1">
    <citation type="journal article" date="2019" name="Int. J. Syst. Evol. Microbiol.">
        <title>The Global Catalogue of Microorganisms (GCM) 10K type strain sequencing project: providing services to taxonomists for standard genome sequencing and annotation.</title>
        <authorList>
            <consortium name="The Broad Institute Genomics Platform"/>
            <consortium name="The Broad Institute Genome Sequencing Center for Infectious Disease"/>
            <person name="Wu L."/>
            <person name="Ma J."/>
        </authorList>
    </citation>
    <scope>NUCLEOTIDE SEQUENCE [LARGE SCALE GENOMIC DNA]</scope>
    <source>
        <strain evidence="3">CCUG 53915</strain>
    </source>
</reference>
<dbReference type="Proteomes" id="UP001597231">
    <property type="component" value="Unassembled WGS sequence"/>
</dbReference>
<evidence type="ECO:0000256" key="1">
    <source>
        <dbReference type="SAM" id="Phobius"/>
    </source>
</evidence>
<sequence>MSRFLYYLILINMLTNMVAITPRFLIAGNKTGSVAALIPALIIGMVLTYYLVRLFSFFPEQGLPEILKKNTPKWIATPLLLLFSLTWYFVGLSILIIYVAIIFRFLTPEMSIYTIILAFVLVTTFGIFMASRNILYMSEIILLIVVPFILFVQIKGYFSPNLDWDYIRVAIMHINHLPNYTSFSTSLFIVLGAANLVIFNRCFAKLKKPSGKSMVLLSFICTYILLTTYFLPLGFGGFDSLENVVFPWITTSDSMRMKFGIVERIVFFFVGAFLALGVINITINWHVSIHLLSSVIHFNRFKVRSVNLTFPIFISIFWIIAFILTRRITINDLFRSAALFDDILLPIILFLLFGSLLLAKRRGAATKCPKSQK</sequence>
<dbReference type="InterPro" id="IPR004761">
    <property type="entry name" value="Spore_GerAB"/>
</dbReference>
<name>A0ABW3TW77_9BACL</name>
<dbReference type="EMBL" id="JBHTLT010000001">
    <property type="protein sequence ID" value="MFD1203532.1"/>
    <property type="molecule type" value="Genomic_DNA"/>
</dbReference>
<keyword evidence="1" id="KW-0812">Transmembrane</keyword>
<gene>
    <name evidence="2" type="ORF">ACFQ38_00075</name>
</gene>
<dbReference type="RefSeq" id="WP_381479380.1">
    <property type="nucleotide sequence ID" value="NZ_JBHTLT010000001.1"/>
</dbReference>
<keyword evidence="3" id="KW-1185">Reference proteome</keyword>
<feature type="transmembrane region" description="Helical" evidence="1">
    <location>
        <begin position="337"/>
        <end position="359"/>
    </location>
</feature>
<evidence type="ECO:0000313" key="2">
    <source>
        <dbReference type="EMBL" id="MFD1203532.1"/>
    </source>
</evidence>
<feature type="transmembrane region" description="Helical" evidence="1">
    <location>
        <begin position="79"/>
        <end position="104"/>
    </location>
</feature>
<feature type="transmembrane region" description="Helical" evidence="1">
    <location>
        <begin position="265"/>
        <end position="285"/>
    </location>
</feature>
<keyword evidence="1" id="KW-1133">Transmembrane helix</keyword>
<feature type="transmembrane region" description="Helical" evidence="1">
    <location>
        <begin position="180"/>
        <end position="203"/>
    </location>
</feature>
<feature type="transmembrane region" description="Helical" evidence="1">
    <location>
        <begin position="37"/>
        <end position="58"/>
    </location>
</feature>
<dbReference type="Pfam" id="PF03845">
    <property type="entry name" value="Spore_permease"/>
    <property type="match status" value="1"/>
</dbReference>
<comment type="caution">
    <text evidence="2">The sequence shown here is derived from an EMBL/GenBank/DDBJ whole genome shotgun (WGS) entry which is preliminary data.</text>
</comment>
<organism evidence="2 3">
    <name type="scientific">Sporosarcina contaminans</name>
    <dbReference type="NCBI Taxonomy" id="633403"/>
    <lineage>
        <taxon>Bacteria</taxon>
        <taxon>Bacillati</taxon>
        <taxon>Bacillota</taxon>
        <taxon>Bacilli</taxon>
        <taxon>Bacillales</taxon>
        <taxon>Caryophanaceae</taxon>
        <taxon>Sporosarcina</taxon>
    </lineage>
</organism>
<protein>
    <submittedName>
        <fullName evidence="2">GerAB/ArcD/ProY family transporter</fullName>
    </submittedName>
</protein>
<feature type="transmembrane region" description="Helical" evidence="1">
    <location>
        <begin position="140"/>
        <end position="160"/>
    </location>
</feature>
<feature type="transmembrane region" description="Helical" evidence="1">
    <location>
        <begin position="5"/>
        <end position="25"/>
    </location>
</feature>
<keyword evidence="1" id="KW-0472">Membrane</keyword>
<accession>A0ABW3TW77</accession>
<feature type="transmembrane region" description="Helical" evidence="1">
    <location>
        <begin position="110"/>
        <end position="128"/>
    </location>
</feature>
<proteinExistence type="predicted"/>
<feature type="transmembrane region" description="Helical" evidence="1">
    <location>
        <begin position="306"/>
        <end position="325"/>
    </location>
</feature>
<feature type="transmembrane region" description="Helical" evidence="1">
    <location>
        <begin position="215"/>
        <end position="238"/>
    </location>
</feature>